<accession>A0A645D0S3</accession>
<dbReference type="AlphaFoldDB" id="A0A645D0S3"/>
<reference evidence="1" key="1">
    <citation type="submission" date="2019-08" db="EMBL/GenBank/DDBJ databases">
        <authorList>
            <person name="Kucharzyk K."/>
            <person name="Murdoch R.W."/>
            <person name="Higgins S."/>
            <person name="Loffler F."/>
        </authorList>
    </citation>
    <scope>NUCLEOTIDE SEQUENCE</scope>
</reference>
<comment type="caution">
    <text evidence="1">The sequence shown here is derived from an EMBL/GenBank/DDBJ whole genome shotgun (WGS) entry which is preliminary data.</text>
</comment>
<dbReference type="EMBL" id="VSSQ01031788">
    <property type="protein sequence ID" value="MPM82824.1"/>
    <property type="molecule type" value="Genomic_DNA"/>
</dbReference>
<sequence>MRWISKKNVESQSLYGLTFLHLVSYNQKLVYLFGMKYALLALIGTK</sequence>
<evidence type="ECO:0000313" key="1">
    <source>
        <dbReference type="EMBL" id="MPM82824.1"/>
    </source>
</evidence>
<name>A0A645D0S3_9ZZZZ</name>
<gene>
    <name evidence="1" type="ORF">SDC9_129886</name>
</gene>
<proteinExistence type="predicted"/>
<protein>
    <submittedName>
        <fullName evidence="1">Uncharacterized protein</fullName>
    </submittedName>
</protein>
<organism evidence="1">
    <name type="scientific">bioreactor metagenome</name>
    <dbReference type="NCBI Taxonomy" id="1076179"/>
    <lineage>
        <taxon>unclassified sequences</taxon>
        <taxon>metagenomes</taxon>
        <taxon>ecological metagenomes</taxon>
    </lineage>
</organism>